<evidence type="ECO:0000256" key="3">
    <source>
        <dbReference type="SAM" id="MobiDB-lite"/>
    </source>
</evidence>
<organism evidence="4 5">
    <name type="scientific">Modicella reniformis</name>
    <dbReference type="NCBI Taxonomy" id="1440133"/>
    <lineage>
        <taxon>Eukaryota</taxon>
        <taxon>Fungi</taxon>
        <taxon>Fungi incertae sedis</taxon>
        <taxon>Mucoromycota</taxon>
        <taxon>Mortierellomycotina</taxon>
        <taxon>Mortierellomycetes</taxon>
        <taxon>Mortierellales</taxon>
        <taxon>Mortierellaceae</taxon>
        <taxon>Modicella</taxon>
    </lineage>
</organism>
<reference evidence="4" key="1">
    <citation type="journal article" date="2020" name="Fungal Divers.">
        <title>Resolving the Mortierellaceae phylogeny through synthesis of multi-gene phylogenetics and phylogenomics.</title>
        <authorList>
            <person name="Vandepol N."/>
            <person name="Liber J."/>
            <person name="Desiro A."/>
            <person name="Na H."/>
            <person name="Kennedy M."/>
            <person name="Barry K."/>
            <person name="Grigoriev I.V."/>
            <person name="Miller A.N."/>
            <person name="O'Donnell K."/>
            <person name="Stajich J.E."/>
            <person name="Bonito G."/>
        </authorList>
    </citation>
    <scope>NUCLEOTIDE SEQUENCE</scope>
    <source>
        <strain evidence="4">MES-2147</strain>
    </source>
</reference>
<dbReference type="Proteomes" id="UP000749646">
    <property type="component" value="Unassembled WGS sequence"/>
</dbReference>
<dbReference type="GO" id="GO:0005634">
    <property type="term" value="C:nucleus"/>
    <property type="evidence" value="ECO:0007669"/>
    <property type="project" value="TreeGrafter"/>
</dbReference>
<dbReference type="EMBL" id="JAAAHW010000159">
    <property type="protein sequence ID" value="KAG0005845.1"/>
    <property type="molecule type" value="Genomic_DNA"/>
</dbReference>
<sequence>MILSKIARPCQQCVKRDFAASCTDGVRKRAKYLHDAIDSQQQAAEQESCSGHVEESPLNDAHALFSFPNAPSSTSSSSSTFSSLTSAAATPTFIPLSAASVNNSTSSTTNTAAAVLSHGFGSDAINLEYTILSTMLSSPTAELQSLTSELSMVENWQRQGAIEALANSLQQQHQQQAHSQRTTLAQHLQQQQQQRQQQQQQQHQHQHQQHQQPLQQDSSSSNGVSPPTSNRVSKRKFPSNTPENVYANTKQPFNYTEGFHYLLQYVRE</sequence>
<dbReference type="OrthoDB" id="2538135at2759"/>
<keyword evidence="5" id="KW-1185">Reference proteome</keyword>
<keyword evidence="1" id="KW-0479">Metal-binding</keyword>
<dbReference type="PANTHER" id="PTHR47659:SF1">
    <property type="entry name" value="TRANSCRIPTION ACTIVATOR OF GLUCONEOGENESIS ERT1"/>
    <property type="match status" value="1"/>
</dbReference>
<feature type="compositionally biased region" description="Polar residues" evidence="3">
    <location>
        <begin position="238"/>
        <end position="249"/>
    </location>
</feature>
<evidence type="ECO:0000256" key="1">
    <source>
        <dbReference type="ARBA" id="ARBA00022723"/>
    </source>
</evidence>
<feature type="non-terminal residue" evidence="4">
    <location>
        <position position="268"/>
    </location>
</feature>
<comment type="caution">
    <text evidence="4">The sequence shown here is derived from an EMBL/GenBank/DDBJ whole genome shotgun (WGS) entry which is preliminary data.</text>
</comment>
<evidence type="ECO:0000313" key="5">
    <source>
        <dbReference type="Proteomes" id="UP000749646"/>
    </source>
</evidence>
<dbReference type="GO" id="GO:0009267">
    <property type="term" value="P:cellular response to starvation"/>
    <property type="evidence" value="ECO:0007669"/>
    <property type="project" value="TreeGrafter"/>
</dbReference>
<evidence type="ECO:0000256" key="2">
    <source>
        <dbReference type="ARBA" id="ARBA00023242"/>
    </source>
</evidence>
<dbReference type="GO" id="GO:0000977">
    <property type="term" value="F:RNA polymerase II transcription regulatory region sequence-specific DNA binding"/>
    <property type="evidence" value="ECO:0007669"/>
    <property type="project" value="TreeGrafter"/>
</dbReference>
<feature type="region of interest" description="Disordered" evidence="3">
    <location>
        <begin position="169"/>
        <end position="249"/>
    </location>
</feature>
<dbReference type="GO" id="GO:0003700">
    <property type="term" value="F:DNA-binding transcription factor activity"/>
    <property type="evidence" value="ECO:0007669"/>
    <property type="project" value="TreeGrafter"/>
</dbReference>
<keyword evidence="2" id="KW-0539">Nucleus</keyword>
<protein>
    <submittedName>
        <fullName evidence="4">Uncharacterized protein</fullName>
    </submittedName>
</protein>
<dbReference type="AlphaFoldDB" id="A0A9P6SUY7"/>
<proteinExistence type="predicted"/>
<accession>A0A9P6SUY7</accession>
<name>A0A9P6SUY7_9FUNG</name>
<dbReference type="InterPro" id="IPR050335">
    <property type="entry name" value="ERT1_acuK_gluconeogen_tf"/>
</dbReference>
<evidence type="ECO:0000313" key="4">
    <source>
        <dbReference type="EMBL" id="KAG0005845.1"/>
    </source>
</evidence>
<dbReference type="GO" id="GO:0046872">
    <property type="term" value="F:metal ion binding"/>
    <property type="evidence" value="ECO:0007669"/>
    <property type="project" value="UniProtKB-KW"/>
</dbReference>
<feature type="compositionally biased region" description="Low complexity" evidence="3">
    <location>
        <begin position="169"/>
        <end position="230"/>
    </location>
</feature>
<gene>
    <name evidence="4" type="ORF">BGZ65_009998</name>
</gene>
<dbReference type="PANTHER" id="PTHR47659">
    <property type="entry name" value="ZN(II)2CYS6 TRANSCRIPTION FACTOR (EUROFUNG)-RELATED"/>
    <property type="match status" value="1"/>
</dbReference>